<evidence type="ECO:0000256" key="4">
    <source>
        <dbReference type="ARBA" id="ARBA00022475"/>
    </source>
</evidence>
<dbReference type="Gene3D" id="1.20.1280.290">
    <property type="match status" value="2"/>
</dbReference>
<dbReference type="GO" id="GO:0005886">
    <property type="term" value="C:plasma membrane"/>
    <property type="evidence" value="ECO:0007669"/>
    <property type="project" value="UniProtKB-SubCell"/>
</dbReference>
<dbReference type="EMBL" id="KZ663515">
    <property type="protein sequence ID" value="PPS12149.1"/>
    <property type="molecule type" value="Genomic_DNA"/>
</dbReference>
<organism evidence="11 12">
    <name type="scientific">Gossypium barbadense</name>
    <name type="common">Sea Island cotton</name>
    <name type="synonym">Hibiscus barbadensis</name>
    <dbReference type="NCBI Taxonomy" id="3634"/>
    <lineage>
        <taxon>Eukaryota</taxon>
        <taxon>Viridiplantae</taxon>
        <taxon>Streptophyta</taxon>
        <taxon>Embryophyta</taxon>
        <taxon>Tracheophyta</taxon>
        <taxon>Spermatophyta</taxon>
        <taxon>Magnoliopsida</taxon>
        <taxon>eudicotyledons</taxon>
        <taxon>Gunneridae</taxon>
        <taxon>Pentapetalae</taxon>
        <taxon>rosids</taxon>
        <taxon>malvids</taxon>
        <taxon>Malvales</taxon>
        <taxon>Malvaceae</taxon>
        <taxon>Malvoideae</taxon>
        <taxon>Gossypium</taxon>
    </lineage>
</organism>
<keyword evidence="5 10" id="KW-0762">Sugar transport</keyword>
<reference evidence="11 12" key="1">
    <citation type="submission" date="2015-01" db="EMBL/GenBank/DDBJ databases">
        <title>Genome of allotetraploid Gossypium barbadense reveals genomic plasticity and fiber elongation in cotton evolution.</title>
        <authorList>
            <person name="Chen X."/>
            <person name="Liu X."/>
            <person name="Zhao B."/>
            <person name="Zheng H."/>
            <person name="Hu Y."/>
            <person name="Lu G."/>
            <person name="Yang C."/>
            <person name="Chen J."/>
            <person name="Shan C."/>
            <person name="Zhang L."/>
            <person name="Zhou Y."/>
            <person name="Wang L."/>
            <person name="Guo W."/>
            <person name="Bai Y."/>
            <person name="Ruan J."/>
            <person name="Shangguan X."/>
            <person name="Mao Y."/>
            <person name="Jiang J."/>
            <person name="Zhu Y."/>
            <person name="Lei J."/>
            <person name="Kang H."/>
            <person name="Chen S."/>
            <person name="He X."/>
            <person name="Wang R."/>
            <person name="Wang Y."/>
            <person name="Chen J."/>
            <person name="Wang L."/>
            <person name="Yu S."/>
            <person name="Wang B."/>
            <person name="Wei J."/>
            <person name="Song S."/>
            <person name="Lu X."/>
            <person name="Gao Z."/>
            <person name="Gu W."/>
            <person name="Deng X."/>
            <person name="Ma D."/>
            <person name="Wang S."/>
            <person name="Liang W."/>
            <person name="Fang L."/>
            <person name="Cai C."/>
            <person name="Zhu X."/>
            <person name="Zhou B."/>
            <person name="Zhang Y."/>
            <person name="Chen Z."/>
            <person name="Xu S."/>
            <person name="Zhu R."/>
            <person name="Wang S."/>
            <person name="Zhang T."/>
            <person name="Zhao G."/>
        </authorList>
    </citation>
    <scope>NUCLEOTIDE SEQUENCE [LARGE SCALE GENOMIC DNA]</scope>
    <source>
        <strain evidence="12">cv. Xinhai21</strain>
        <tissue evidence="11">Leaf</tissue>
    </source>
</reference>
<keyword evidence="4" id="KW-1003">Cell membrane</keyword>
<dbReference type="GO" id="GO:0008515">
    <property type="term" value="F:sucrose transmembrane transporter activity"/>
    <property type="evidence" value="ECO:0007669"/>
    <property type="project" value="UniProtKB-ARBA"/>
</dbReference>
<proteinExistence type="inferred from homology"/>
<dbReference type="PANTHER" id="PTHR10791">
    <property type="entry name" value="RAG1-ACTIVATING PROTEIN 1"/>
    <property type="match status" value="1"/>
</dbReference>
<dbReference type="InterPro" id="IPR004316">
    <property type="entry name" value="SWEET_rpt"/>
</dbReference>
<evidence type="ECO:0000256" key="2">
    <source>
        <dbReference type="ARBA" id="ARBA00007809"/>
    </source>
</evidence>
<feature type="transmembrane region" description="Helical" evidence="10">
    <location>
        <begin position="6"/>
        <end position="24"/>
    </location>
</feature>
<name>A0A2P5Y991_GOSBA</name>
<dbReference type="Proteomes" id="UP000239757">
    <property type="component" value="Unassembled WGS sequence"/>
</dbReference>
<keyword evidence="7" id="KW-0677">Repeat</keyword>
<evidence type="ECO:0000256" key="5">
    <source>
        <dbReference type="ARBA" id="ARBA00022597"/>
    </source>
</evidence>
<dbReference type="PANTHER" id="PTHR10791:SF165">
    <property type="entry name" value="BIDIRECTIONAL SUGAR TRANSPORTER SWEET10"/>
    <property type="match status" value="1"/>
</dbReference>
<evidence type="ECO:0000256" key="3">
    <source>
        <dbReference type="ARBA" id="ARBA00022448"/>
    </source>
</evidence>
<evidence type="ECO:0000313" key="11">
    <source>
        <dbReference type="EMBL" id="PPS12149.1"/>
    </source>
</evidence>
<keyword evidence="3 10" id="KW-0813">Transport</keyword>
<dbReference type="Pfam" id="PF03083">
    <property type="entry name" value="MtN3_slv"/>
    <property type="match status" value="2"/>
</dbReference>
<evidence type="ECO:0000256" key="6">
    <source>
        <dbReference type="ARBA" id="ARBA00022692"/>
    </source>
</evidence>
<evidence type="ECO:0000256" key="1">
    <source>
        <dbReference type="ARBA" id="ARBA00004651"/>
    </source>
</evidence>
<feature type="transmembrane region" description="Helical" evidence="10">
    <location>
        <begin position="129"/>
        <end position="150"/>
    </location>
</feature>
<keyword evidence="9 10" id="KW-0472">Membrane</keyword>
<feature type="transmembrane region" description="Helical" evidence="10">
    <location>
        <begin position="45"/>
        <end position="62"/>
    </location>
</feature>
<comment type="function">
    <text evidence="10">Mediates both low-affinity uptake and efflux of sugar across the membrane.</text>
</comment>
<protein>
    <recommendedName>
        <fullName evidence="10">Bidirectional sugar transporter SWEET</fullName>
    </recommendedName>
</protein>
<keyword evidence="8 10" id="KW-1133">Transmembrane helix</keyword>
<gene>
    <name evidence="11" type="ORF">GOBAR_AA08480</name>
</gene>
<evidence type="ECO:0000256" key="7">
    <source>
        <dbReference type="ARBA" id="ARBA00022737"/>
    </source>
</evidence>
<dbReference type="FunFam" id="1.20.1280.290:FF:000003">
    <property type="entry name" value="Bidirectional sugar transporter SWEET"/>
    <property type="match status" value="1"/>
</dbReference>
<feature type="transmembrane region" description="Helical" evidence="10">
    <location>
        <begin position="103"/>
        <end position="123"/>
    </location>
</feature>
<dbReference type="GO" id="GO:0051119">
    <property type="term" value="F:sugar transmembrane transporter activity"/>
    <property type="evidence" value="ECO:0007669"/>
    <property type="project" value="InterPro"/>
</dbReference>
<comment type="similarity">
    <text evidence="2 10">Belongs to the SWEET sugar transporter family.</text>
</comment>
<comment type="subcellular location">
    <subcellularLocation>
        <location evidence="1 10">Cell membrane</location>
        <topology evidence="1 10">Multi-pass membrane protein</topology>
    </subcellularLocation>
</comment>
<dbReference type="InterPro" id="IPR047664">
    <property type="entry name" value="SWEET"/>
</dbReference>
<evidence type="ECO:0000313" key="12">
    <source>
        <dbReference type="Proteomes" id="UP000239757"/>
    </source>
</evidence>
<feature type="transmembrane region" description="Helical" evidence="10">
    <location>
        <begin position="162"/>
        <end position="184"/>
    </location>
</feature>
<feature type="transmembrane region" description="Helical" evidence="10">
    <location>
        <begin position="190"/>
        <end position="211"/>
    </location>
</feature>
<evidence type="ECO:0000256" key="9">
    <source>
        <dbReference type="ARBA" id="ARBA00023136"/>
    </source>
</evidence>
<evidence type="ECO:0000256" key="10">
    <source>
        <dbReference type="RuleBase" id="RU910715"/>
    </source>
</evidence>
<accession>A0A2P5Y991</accession>
<sequence length="310" mass="35285">MALHLSWVSVFGDLGVIISFMVAFSPLPAFYQIYKKKTSEGFQSLPYVTSLFSAMLWIYYALLKKNEMHLIIINIFCCFIQSFYIVTYFYYGRKKEKLEAVKLMLLINVFGSGLIFFSTYFLHNPKTRLCILGYICLGFSASTYAAPLAIVRKVIKTKSVEFMPFTLSVFLTIQAVMWFFYGLLKKDINIAGPNILGFIFGILQMILYAIYKNHPKKMVVEDPKLQLSDQLESVVSSDGKKSYTNGQLTRDAIKDGQSAASDAIPRSVDMESMRLLLKDLGLPSNVGEEILVYAKEAIMEAFKNNKEKYK</sequence>
<dbReference type="OrthoDB" id="409725at2759"/>
<dbReference type="FunFam" id="1.20.1280.290:FF:000001">
    <property type="entry name" value="Bidirectional sugar transporter SWEET"/>
    <property type="match status" value="1"/>
</dbReference>
<feature type="transmembrane region" description="Helical" evidence="10">
    <location>
        <begin position="68"/>
        <end position="91"/>
    </location>
</feature>
<evidence type="ECO:0000256" key="8">
    <source>
        <dbReference type="ARBA" id="ARBA00022989"/>
    </source>
</evidence>
<dbReference type="AlphaFoldDB" id="A0A2P5Y991"/>
<keyword evidence="6 10" id="KW-0812">Transmembrane</keyword>